<evidence type="ECO:0000313" key="8">
    <source>
        <dbReference type="EMBL" id="MCH6266427.1"/>
    </source>
</evidence>
<dbReference type="SUPFAM" id="SSF52210">
    <property type="entry name" value="Succinyl-CoA synthetase domains"/>
    <property type="match status" value="2"/>
</dbReference>
<dbReference type="EMBL" id="JAGYPE020000020">
    <property type="protein sequence ID" value="MCH6266427.1"/>
    <property type="molecule type" value="Genomic_DNA"/>
</dbReference>
<keyword evidence="2 5" id="KW-0547">Nucleotide-binding</keyword>
<dbReference type="FunFam" id="3.30.1490.20:FF:000020">
    <property type="entry name" value="Protein lysine acetyltransferase"/>
    <property type="match status" value="1"/>
</dbReference>
<dbReference type="PROSITE" id="PS50975">
    <property type="entry name" value="ATP_GRASP"/>
    <property type="match status" value="1"/>
</dbReference>
<dbReference type="Pfam" id="PF13607">
    <property type="entry name" value="Succ_CoA_lig"/>
    <property type="match status" value="1"/>
</dbReference>
<dbReference type="SUPFAM" id="SSF51735">
    <property type="entry name" value="NAD(P)-binding Rossmann-fold domains"/>
    <property type="match status" value="1"/>
</dbReference>
<sequence length="707" mass="76968">MASLNSLEALFKPKSIAIIGASPDSKKLGGRPLNYLQRNGYSGQIFPINPNYNEISGLKCYSSLLDIGEEIDLAIISLPSKLVVNVLKQCAEKGVKAAVIFSSGFSEIGEAGRKLQEEMTAISKKSGMRILGPNTLGMFNLKSGVFATFSTILEKQTPLKGNIGFVSQSGAFGSHVFTLARQNFIGFSHFVATGNESDIDVADCIEFLAEDPDTDVIACYMEGIKDGNKLINAFKLAAKKKKPVIAFKVGKTNAGQRAALSHTGSLAGSDQVFNAIAKQYGVYRAETIEEFIDAAYACSMLPLPKGDKTAVFTVSGGVGILLADQLTEASLTVPEPSIEVQQQLSDLLPIAGVKNPIDTTAQLNTRQDLLQDFMEIVLSSGEYDSAIVFLAFSGLYPEHAQNHIRSVSNIAKKYKETPIITVSLNSEDSKKSFMENRLAVIEDPSRAVNAMKALKYFSQFYKEESETARIDGMNGLSFDNLPTVLTEHKSKEILKQIGIPITREQLAATLAEAKIMAREIGYPVALKGMSPQILHKSDKGLVQLNITNEEELEEKFTFIKQQINQVENAVFEGILVQEMLSKDSVEMFIGANQDPVFGQMILVGLGGIHIEVYKDAVMRKAPISEETAEEMLGELRSKALLKGFRGSAPRDLKALSQVVAKFSQFISSHDEIEEIDLNPIMVHAEGEGVTVADALITLKKKALSNIQ</sequence>
<evidence type="ECO:0000256" key="2">
    <source>
        <dbReference type="ARBA" id="ARBA00022741"/>
    </source>
</evidence>
<evidence type="ECO:0000256" key="3">
    <source>
        <dbReference type="ARBA" id="ARBA00022840"/>
    </source>
</evidence>
<dbReference type="GO" id="GO:0046872">
    <property type="term" value="F:metal ion binding"/>
    <property type="evidence" value="ECO:0007669"/>
    <property type="project" value="InterPro"/>
</dbReference>
<dbReference type="EMBL" id="JAGYPE010000006">
    <property type="protein sequence ID" value="MBS4185746.1"/>
    <property type="molecule type" value="Genomic_DNA"/>
</dbReference>
<keyword evidence="1 7" id="KW-0436">Ligase</keyword>
<dbReference type="InterPro" id="IPR036291">
    <property type="entry name" value="NAD(P)-bd_dom_sf"/>
</dbReference>
<dbReference type="Pfam" id="PF13549">
    <property type="entry name" value="ATP-grasp_5"/>
    <property type="match status" value="1"/>
</dbReference>
<dbReference type="InterPro" id="IPR032875">
    <property type="entry name" value="Succ_CoA_lig_flav_dom"/>
</dbReference>
<dbReference type="InterPro" id="IPR016102">
    <property type="entry name" value="Succinyl-CoA_synth-like"/>
</dbReference>
<gene>
    <name evidence="8" type="ORF">KHB02_012935</name>
    <name evidence="7" type="ORF">KHB02_30630</name>
</gene>
<dbReference type="Gene3D" id="3.30.1490.20">
    <property type="entry name" value="ATP-grasp fold, A domain"/>
    <property type="match status" value="1"/>
</dbReference>
<dbReference type="InterPro" id="IPR013815">
    <property type="entry name" value="ATP_grasp_subdomain_1"/>
</dbReference>
<keyword evidence="9" id="KW-1185">Reference proteome</keyword>
<name>A0A942T6B1_9BACI</name>
<evidence type="ECO:0000313" key="7">
    <source>
        <dbReference type="EMBL" id="MBS4185746.1"/>
    </source>
</evidence>
<dbReference type="SMART" id="SM00881">
    <property type="entry name" value="CoA_binding"/>
    <property type="match status" value="1"/>
</dbReference>
<comment type="similarity">
    <text evidence="4">In the N-terminal section; belongs to the acetate CoA ligase alpha subunit family.</text>
</comment>
<evidence type="ECO:0000259" key="6">
    <source>
        <dbReference type="PROSITE" id="PS50975"/>
    </source>
</evidence>
<dbReference type="Pfam" id="PF13380">
    <property type="entry name" value="CoA_binding_2"/>
    <property type="match status" value="1"/>
</dbReference>
<organism evidence="7">
    <name type="scientific">Neobacillus citreus</name>
    <dbReference type="NCBI Taxonomy" id="2833578"/>
    <lineage>
        <taxon>Bacteria</taxon>
        <taxon>Bacillati</taxon>
        <taxon>Bacillota</taxon>
        <taxon>Bacilli</taxon>
        <taxon>Bacillales</taxon>
        <taxon>Bacillaceae</taxon>
        <taxon>Neobacillus</taxon>
    </lineage>
</organism>
<keyword evidence="3 5" id="KW-0067">ATP-binding</keyword>
<dbReference type="GO" id="GO:0005524">
    <property type="term" value="F:ATP binding"/>
    <property type="evidence" value="ECO:0007669"/>
    <property type="project" value="UniProtKB-UniRule"/>
</dbReference>
<comment type="caution">
    <text evidence="7">The sequence shown here is derived from an EMBL/GenBank/DDBJ whole genome shotgun (WGS) entry which is preliminary data.</text>
</comment>
<dbReference type="Gene3D" id="3.40.50.720">
    <property type="entry name" value="NAD(P)-binding Rossmann-like Domain"/>
    <property type="match status" value="1"/>
</dbReference>
<dbReference type="GO" id="GO:0016874">
    <property type="term" value="F:ligase activity"/>
    <property type="evidence" value="ECO:0007669"/>
    <property type="project" value="UniProtKB-KW"/>
</dbReference>
<evidence type="ECO:0000313" key="9">
    <source>
        <dbReference type="Proteomes" id="UP000677265"/>
    </source>
</evidence>
<dbReference type="Gene3D" id="3.40.50.261">
    <property type="entry name" value="Succinyl-CoA synthetase domains"/>
    <property type="match status" value="2"/>
</dbReference>
<feature type="domain" description="ATP-grasp" evidence="6">
    <location>
        <begin position="491"/>
        <end position="707"/>
    </location>
</feature>
<dbReference type="Gene3D" id="3.30.470.20">
    <property type="entry name" value="ATP-grasp fold, B domain"/>
    <property type="match status" value="1"/>
</dbReference>
<evidence type="ECO:0000256" key="1">
    <source>
        <dbReference type="ARBA" id="ARBA00022598"/>
    </source>
</evidence>
<dbReference type="AlphaFoldDB" id="A0A942T6B1"/>
<protein>
    <submittedName>
        <fullName evidence="7">Acetate--CoA ligase family protein</fullName>
    </submittedName>
</protein>
<dbReference type="PANTHER" id="PTHR43334:SF1">
    <property type="entry name" value="3-HYDROXYPROPIONATE--COA LIGASE [ADP-FORMING]"/>
    <property type="match status" value="1"/>
</dbReference>
<dbReference type="PANTHER" id="PTHR43334">
    <property type="entry name" value="ACETATE--COA LIGASE [ADP-FORMING]"/>
    <property type="match status" value="1"/>
</dbReference>
<dbReference type="InterPro" id="IPR003781">
    <property type="entry name" value="CoA-bd"/>
</dbReference>
<dbReference type="Proteomes" id="UP000677265">
    <property type="component" value="Unassembled WGS sequence"/>
</dbReference>
<dbReference type="InterPro" id="IPR051538">
    <property type="entry name" value="Acyl-CoA_Synth/Transferase"/>
</dbReference>
<dbReference type="RefSeq" id="WP_213145580.1">
    <property type="nucleotide sequence ID" value="NZ_JAGYPE020000020.1"/>
</dbReference>
<evidence type="ECO:0000256" key="4">
    <source>
        <dbReference type="ARBA" id="ARBA00060888"/>
    </source>
</evidence>
<dbReference type="InterPro" id="IPR011761">
    <property type="entry name" value="ATP-grasp"/>
</dbReference>
<dbReference type="SUPFAM" id="SSF56059">
    <property type="entry name" value="Glutathione synthetase ATP-binding domain-like"/>
    <property type="match status" value="1"/>
</dbReference>
<proteinExistence type="inferred from homology"/>
<accession>A0A942T6B1</accession>
<evidence type="ECO:0000256" key="5">
    <source>
        <dbReference type="PROSITE-ProRule" id="PRU00409"/>
    </source>
</evidence>
<reference evidence="7" key="1">
    <citation type="submission" date="2021-05" db="EMBL/GenBank/DDBJ databases">
        <title>Novel Bacillus species.</title>
        <authorList>
            <person name="Liu G."/>
        </authorList>
    </citation>
    <scope>NUCLEOTIDE SEQUENCE</scope>
    <source>
        <strain evidence="7 9">FJAT-50051</strain>
    </source>
</reference>